<organism evidence="4 5">
    <name type="scientific">Vibrio ulleungensis</name>
    <dbReference type="NCBI Taxonomy" id="2807619"/>
    <lineage>
        <taxon>Bacteria</taxon>
        <taxon>Pseudomonadati</taxon>
        <taxon>Pseudomonadota</taxon>
        <taxon>Gammaproteobacteria</taxon>
        <taxon>Vibrionales</taxon>
        <taxon>Vibrionaceae</taxon>
        <taxon>Vibrio</taxon>
    </lineage>
</organism>
<evidence type="ECO:0000256" key="1">
    <source>
        <dbReference type="SAM" id="Phobius"/>
    </source>
</evidence>
<dbReference type="SMART" id="SM00052">
    <property type="entry name" value="EAL"/>
    <property type="match status" value="1"/>
</dbReference>
<feature type="transmembrane region" description="Helical" evidence="1">
    <location>
        <begin position="243"/>
        <end position="262"/>
    </location>
</feature>
<dbReference type="InterPro" id="IPR035919">
    <property type="entry name" value="EAL_sf"/>
</dbReference>
<feature type="signal peptide" evidence="2">
    <location>
        <begin position="1"/>
        <end position="18"/>
    </location>
</feature>
<dbReference type="RefSeq" id="WP_205156988.1">
    <property type="nucleotide sequence ID" value="NZ_JAFEUM010000001.1"/>
</dbReference>
<dbReference type="PANTHER" id="PTHR33121:SF70">
    <property type="entry name" value="SIGNALING PROTEIN YKOW"/>
    <property type="match status" value="1"/>
</dbReference>
<dbReference type="InterPro" id="IPR001633">
    <property type="entry name" value="EAL_dom"/>
</dbReference>
<dbReference type="PANTHER" id="PTHR33121">
    <property type="entry name" value="CYCLIC DI-GMP PHOSPHODIESTERASE PDEF"/>
    <property type="match status" value="1"/>
</dbReference>
<keyword evidence="1" id="KW-0812">Transmembrane</keyword>
<feature type="transmembrane region" description="Helical" evidence="1">
    <location>
        <begin position="274"/>
        <end position="292"/>
    </location>
</feature>
<feature type="transmembrane region" description="Helical" evidence="1">
    <location>
        <begin position="327"/>
        <end position="351"/>
    </location>
</feature>
<name>A0ABS2HHR9_9VIBR</name>
<dbReference type="Pfam" id="PF07695">
    <property type="entry name" value="7TMR-DISM_7TM"/>
    <property type="match status" value="1"/>
</dbReference>
<comment type="caution">
    <text evidence="4">The sequence shown here is derived from an EMBL/GenBank/DDBJ whole genome shotgun (WGS) entry which is preliminary data.</text>
</comment>
<feature type="transmembrane region" description="Helical" evidence="1">
    <location>
        <begin position="176"/>
        <end position="199"/>
    </location>
</feature>
<feature type="transmembrane region" description="Helical" evidence="1">
    <location>
        <begin position="298"/>
        <end position="320"/>
    </location>
</feature>
<dbReference type="Pfam" id="PF07696">
    <property type="entry name" value="7TMR-DISMED2"/>
    <property type="match status" value="1"/>
</dbReference>
<dbReference type="Gene3D" id="3.20.20.450">
    <property type="entry name" value="EAL domain"/>
    <property type="match status" value="1"/>
</dbReference>
<feature type="chain" id="PRO_5045402130" evidence="2">
    <location>
        <begin position="19"/>
        <end position="837"/>
    </location>
</feature>
<protein>
    <submittedName>
        <fullName evidence="4">EAL domain-containing protein</fullName>
    </submittedName>
</protein>
<dbReference type="PROSITE" id="PS50883">
    <property type="entry name" value="EAL"/>
    <property type="match status" value="1"/>
</dbReference>
<dbReference type="InterPro" id="IPR011622">
    <property type="entry name" value="7TMR_DISM_rcpt_extracell_dom2"/>
</dbReference>
<evidence type="ECO:0000313" key="5">
    <source>
        <dbReference type="Proteomes" id="UP000809621"/>
    </source>
</evidence>
<feature type="transmembrane region" description="Helical" evidence="1">
    <location>
        <begin position="206"/>
        <end position="231"/>
    </location>
</feature>
<dbReference type="InterPro" id="IPR011623">
    <property type="entry name" value="7TMR_DISM_rcpt_extracell_dom1"/>
</dbReference>
<evidence type="ECO:0000259" key="3">
    <source>
        <dbReference type="PROSITE" id="PS50883"/>
    </source>
</evidence>
<dbReference type="SUPFAM" id="SSF141868">
    <property type="entry name" value="EAL domain-like"/>
    <property type="match status" value="1"/>
</dbReference>
<evidence type="ECO:0000313" key="4">
    <source>
        <dbReference type="EMBL" id="MBM7035382.1"/>
    </source>
</evidence>
<keyword evidence="1" id="KW-1133">Transmembrane helix</keyword>
<keyword evidence="1" id="KW-0472">Membrane</keyword>
<reference evidence="4 5" key="1">
    <citation type="submission" date="2021-02" db="EMBL/GenBank/DDBJ databases">
        <authorList>
            <person name="Park J.-S."/>
        </authorList>
    </citation>
    <scope>NUCLEOTIDE SEQUENCE [LARGE SCALE GENOMIC DNA]</scope>
    <source>
        <strain evidence="4 5">188UL20-2</strain>
    </source>
</reference>
<proteinExistence type="predicted"/>
<keyword evidence="2" id="KW-0732">Signal</keyword>
<dbReference type="CDD" id="cd01948">
    <property type="entry name" value="EAL"/>
    <property type="match status" value="1"/>
</dbReference>
<evidence type="ECO:0000256" key="2">
    <source>
        <dbReference type="SAM" id="SignalP"/>
    </source>
</evidence>
<sequence>MIRLILVCLVVLSQTVMAKTITVTDTFTEVGLNNPLLTAVGTPNVTAQDMYLSDLFSASLYEQSVSPDDDGYWYKLNIQTDQLSHSKDLVLVFQNHLLQHLDVFLFKDGQLQTSKSLGINDREPLTSIYKGMYFRFTADSSESTSVLIYKQTDGPGIMPLVMMDGKSFTEYQATTYFLWGGAICVLIALVIYNSFVFALNRHNHQYGWYLVFQVFMLLNFAPLYGFGYLILPEAVCHWLANHMGIMHLLVLWSALQFGYHFLETKRFRPRLARYIKHSYWVFIPLILIGFYITNLQRMFITVPMIGIVLYICIGSAVHALRKGYLPAFYYLLSWVGISLGAVGGYLTYINVLPQNVFFMHAFLLGALAEQLLLSVSLGVRLRFQEKKEKQHRLIDQTLDMPNQNFIQSLLTKQFVKTGIKPNSVRMVLIQLEGLDNIIGTLGTDLVTRSTVQVLENMSEEISQLPWQIDVTLDKSYFGVCIPPNKTLIYVTDEEPIEMQVQALLKIWHNEIDNSCFLSDLYIRAATARIDNNWDELPHLHQKAYMAVLEAKKADKRWLSYNQTMANNVQKHIELLHDLKVAIAANELDVFIQPQVDLNSNLVVGGEALIRWNHPKLGSVSPAEFIPIAEQSGLIYSVTKYVIQRVFSWVATQPRGMRFSVNISALDIEQKDFVHYLKNMRDKYRVPAGCITLEITESCEMEMSQDCIAKMIAIKKLGFAISIDDFGTGYSSMAYLSQLDIDEVKVDIMFTRGIDKNFTNQTIVKSLIGLAAAFNANVVIEGIENAYEKQTVKALGGRLGQGFHWSGAIPMLDFETKYSHRLQDSHDEDKQTVAYLHR</sequence>
<dbReference type="Proteomes" id="UP000809621">
    <property type="component" value="Unassembled WGS sequence"/>
</dbReference>
<accession>A0ABS2HHR9</accession>
<dbReference type="Pfam" id="PF00563">
    <property type="entry name" value="EAL"/>
    <property type="match status" value="1"/>
</dbReference>
<gene>
    <name evidence="4" type="ORF">JQC93_03095</name>
</gene>
<keyword evidence="5" id="KW-1185">Reference proteome</keyword>
<feature type="domain" description="EAL" evidence="3">
    <location>
        <begin position="571"/>
        <end position="821"/>
    </location>
</feature>
<dbReference type="Gene3D" id="2.60.40.2380">
    <property type="match status" value="1"/>
</dbReference>
<dbReference type="InterPro" id="IPR050706">
    <property type="entry name" value="Cyclic-di-GMP_PDE-like"/>
</dbReference>
<dbReference type="EMBL" id="JAFEUM010000001">
    <property type="protein sequence ID" value="MBM7035382.1"/>
    <property type="molecule type" value="Genomic_DNA"/>
</dbReference>